<feature type="compositionally biased region" description="Basic and acidic residues" evidence="1">
    <location>
        <begin position="1"/>
        <end position="11"/>
    </location>
</feature>
<dbReference type="RefSeq" id="WP_245727644.1">
    <property type="nucleotide sequence ID" value="NZ_FOBH01000002.1"/>
</dbReference>
<sequence>MMTGESEREAGGQDQPHGPKLSGVILDEEHLLTLTEISQACSVQTGYIIELVDEGLLTPESGPEISPGEAPHFWRFTGAQMRRARRASRLQVDLGINLAGVALALQLLDEIEALRERLEALDRANRTWED</sequence>
<dbReference type="AlphaFoldDB" id="A0A1H7IK90"/>
<dbReference type="EMBL" id="FOBH01000002">
    <property type="protein sequence ID" value="SEK62147.1"/>
    <property type="molecule type" value="Genomic_DNA"/>
</dbReference>
<dbReference type="STRING" id="1233.SAMN05216387_102182"/>
<evidence type="ECO:0000313" key="2">
    <source>
        <dbReference type="EMBL" id="SEK62147.1"/>
    </source>
</evidence>
<reference evidence="2 3" key="1">
    <citation type="submission" date="2016-10" db="EMBL/GenBank/DDBJ databases">
        <authorList>
            <person name="de Groot N.N."/>
        </authorList>
    </citation>
    <scope>NUCLEOTIDE SEQUENCE [LARGE SCALE GENOMIC DNA]</scope>
    <source>
        <strain evidence="2 3">Nv1</strain>
    </source>
</reference>
<accession>A0A1H7IK90</accession>
<dbReference type="Gene3D" id="1.10.1660.10">
    <property type="match status" value="1"/>
</dbReference>
<dbReference type="Proteomes" id="UP000198620">
    <property type="component" value="Unassembled WGS sequence"/>
</dbReference>
<keyword evidence="3" id="KW-1185">Reference proteome</keyword>
<gene>
    <name evidence="2" type="ORF">SAMN05216387_102182</name>
</gene>
<evidence type="ECO:0000313" key="3">
    <source>
        <dbReference type="Proteomes" id="UP000198620"/>
    </source>
</evidence>
<organism evidence="2 3">
    <name type="scientific">Nitrosovibrio tenuis</name>
    <dbReference type="NCBI Taxonomy" id="1233"/>
    <lineage>
        <taxon>Bacteria</taxon>
        <taxon>Pseudomonadati</taxon>
        <taxon>Pseudomonadota</taxon>
        <taxon>Betaproteobacteria</taxon>
        <taxon>Nitrosomonadales</taxon>
        <taxon>Nitrosomonadaceae</taxon>
        <taxon>Nitrosovibrio</taxon>
    </lineage>
</organism>
<name>A0A1H7IK90_9PROT</name>
<dbReference type="Pfam" id="PF13591">
    <property type="entry name" value="MerR_2"/>
    <property type="match status" value="1"/>
</dbReference>
<feature type="region of interest" description="Disordered" evidence="1">
    <location>
        <begin position="1"/>
        <end position="21"/>
    </location>
</feature>
<evidence type="ECO:0000256" key="1">
    <source>
        <dbReference type="SAM" id="MobiDB-lite"/>
    </source>
</evidence>
<protein>
    <submittedName>
        <fullName evidence="2">Transcriptional regulator, MerR family</fullName>
    </submittedName>
</protein>
<proteinExistence type="predicted"/>